<feature type="compositionally biased region" description="Basic and acidic residues" evidence="1">
    <location>
        <begin position="7"/>
        <end position="21"/>
    </location>
</feature>
<dbReference type="AlphaFoldDB" id="A0ABD3HFM9"/>
<evidence type="ECO:0000313" key="3">
    <source>
        <dbReference type="Proteomes" id="UP001633002"/>
    </source>
</evidence>
<evidence type="ECO:0000256" key="1">
    <source>
        <dbReference type="SAM" id="MobiDB-lite"/>
    </source>
</evidence>
<feature type="region of interest" description="Disordered" evidence="1">
    <location>
        <begin position="1"/>
        <end position="21"/>
    </location>
</feature>
<evidence type="ECO:0000313" key="2">
    <source>
        <dbReference type="EMBL" id="KAL3689661.1"/>
    </source>
</evidence>
<protein>
    <submittedName>
        <fullName evidence="2">Uncharacterized protein</fullName>
    </submittedName>
</protein>
<accession>A0ABD3HFM9</accession>
<comment type="caution">
    <text evidence="2">The sequence shown here is derived from an EMBL/GenBank/DDBJ whole genome shotgun (WGS) entry which is preliminary data.</text>
</comment>
<sequence length="127" mass="14495">MEGVQKSVEKPVGRRATPQEKGKALAYKLKSDIESAVDIRSIFENHILNVKFEFTLRDLLGIAKRELHDLLIDVVKRKRQALSEETTNQTKVKLEGLAEPVMALMDHASRWFTIRKKSGALRLIQDL</sequence>
<dbReference type="EMBL" id="JBJQOH010000004">
    <property type="protein sequence ID" value="KAL3689661.1"/>
    <property type="molecule type" value="Genomic_DNA"/>
</dbReference>
<dbReference type="Proteomes" id="UP001633002">
    <property type="component" value="Unassembled WGS sequence"/>
</dbReference>
<gene>
    <name evidence="2" type="ORF">R1sor_015970</name>
</gene>
<reference evidence="2 3" key="1">
    <citation type="submission" date="2024-09" db="EMBL/GenBank/DDBJ databases">
        <title>Chromosome-scale assembly of Riccia sorocarpa.</title>
        <authorList>
            <person name="Paukszto L."/>
        </authorList>
    </citation>
    <scope>NUCLEOTIDE SEQUENCE [LARGE SCALE GENOMIC DNA]</scope>
    <source>
        <strain evidence="2">LP-2024</strain>
        <tissue evidence="2">Aerial parts of the thallus</tissue>
    </source>
</reference>
<keyword evidence="3" id="KW-1185">Reference proteome</keyword>
<organism evidence="2 3">
    <name type="scientific">Riccia sorocarpa</name>
    <dbReference type="NCBI Taxonomy" id="122646"/>
    <lineage>
        <taxon>Eukaryota</taxon>
        <taxon>Viridiplantae</taxon>
        <taxon>Streptophyta</taxon>
        <taxon>Embryophyta</taxon>
        <taxon>Marchantiophyta</taxon>
        <taxon>Marchantiopsida</taxon>
        <taxon>Marchantiidae</taxon>
        <taxon>Marchantiales</taxon>
        <taxon>Ricciaceae</taxon>
        <taxon>Riccia</taxon>
    </lineage>
</organism>
<proteinExistence type="predicted"/>
<name>A0ABD3HFM9_9MARC</name>